<reference evidence="1 2" key="1">
    <citation type="journal article" date="2018" name="Sci. Data">
        <title>The draft genome sequence of cork oak.</title>
        <authorList>
            <person name="Ramos A.M."/>
            <person name="Usie A."/>
            <person name="Barbosa P."/>
            <person name="Barros P.M."/>
            <person name="Capote T."/>
            <person name="Chaves I."/>
            <person name="Simoes F."/>
            <person name="Abreu I."/>
            <person name="Carrasquinho I."/>
            <person name="Faro C."/>
            <person name="Guimaraes J.B."/>
            <person name="Mendonca D."/>
            <person name="Nobrega F."/>
            <person name="Rodrigues L."/>
            <person name="Saibo N.J.M."/>
            <person name="Varela M.C."/>
            <person name="Egas C."/>
            <person name="Matos J."/>
            <person name="Miguel C.M."/>
            <person name="Oliveira M.M."/>
            <person name="Ricardo C.P."/>
            <person name="Goncalves S."/>
        </authorList>
    </citation>
    <scope>NUCLEOTIDE SEQUENCE [LARGE SCALE GENOMIC DNA]</scope>
    <source>
        <strain evidence="2">cv. HL8</strain>
    </source>
</reference>
<organism evidence="1 2">
    <name type="scientific">Quercus suber</name>
    <name type="common">Cork oak</name>
    <dbReference type="NCBI Taxonomy" id="58331"/>
    <lineage>
        <taxon>Eukaryota</taxon>
        <taxon>Viridiplantae</taxon>
        <taxon>Streptophyta</taxon>
        <taxon>Embryophyta</taxon>
        <taxon>Tracheophyta</taxon>
        <taxon>Spermatophyta</taxon>
        <taxon>Magnoliopsida</taxon>
        <taxon>eudicotyledons</taxon>
        <taxon>Gunneridae</taxon>
        <taxon>Pentapetalae</taxon>
        <taxon>rosids</taxon>
        <taxon>fabids</taxon>
        <taxon>Fagales</taxon>
        <taxon>Fagaceae</taxon>
        <taxon>Quercus</taxon>
    </lineage>
</organism>
<protein>
    <submittedName>
        <fullName evidence="1">Uncharacterized protein</fullName>
    </submittedName>
</protein>
<comment type="caution">
    <text evidence="1">The sequence shown here is derived from an EMBL/GenBank/DDBJ whole genome shotgun (WGS) entry which is preliminary data.</text>
</comment>
<accession>A0AAW0LVL0</accession>
<evidence type="ECO:0000313" key="2">
    <source>
        <dbReference type="Proteomes" id="UP000237347"/>
    </source>
</evidence>
<keyword evidence="2" id="KW-1185">Reference proteome</keyword>
<evidence type="ECO:0000313" key="1">
    <source>
        <dbReference type="EMBL" id="KAK7854466.1"/>
    </source>
</evidence>
<sequence length="101" mass="10815">MAMVVLDNVTTWDMGLTHERLSQLLAFASFVKTRTPTTRGVGEDHTFTTATQSAIVALKEGRLNSSSPDTCTICLEDFPIGSSVTFSLVLISFISNALSSG</sequence>
<name>A0AAW0LVL0_QUESU</name>
<dbReference type="AlphaFoldDB" id="A0AAW0LVL0"/>
<proteinExistence type="predicted"/>
<dbReference type="EMBL" id="PKMF04000054">
    <property type="protein sequence ID" value="KAK7854466.1"/>
    <property type="molecule type" value="Genomic_DNA"/>
</dbReference>
<dbReference type="Proteomes" id="UP000237347">
    <property type="component" value="Unassembled WGS sequence"/>
</dbReference>
<gene>
    <name evidence="1" type="ORF">CFP56_031842</name>
</gene>